<keyword evidence="3" id="KW-1185">Reference proteome</keyword>
<proteinExistence type="inferred from homology"/>
<dbReference type="PANTHER" id="PTHR30469:SF15">
    <property type="entry name" value="HLYD FAMILY OF SECRETION PROTEINS"/>
    <property type="match status" value="1"/>
</dbReference>
<dbReference type="NCBIfam" id="TIGR01730">
    <property type="entry name" value="RND_mfp"/>
    <property type="match status" value="1"/>
</dbReference>
<comment type="similarity">
    <text evidence="1">Belongs to the membrane fusion protein (MFP) (TC 8.A.1) family.</text>
</comment>
<evidence type="ECO:0000256" key="1">
    <source>
        <dbReference type="ARBA" id="ARBA00009477"/>
    </source>
</evidence>
<sequence>MRFLTRSLMGLFLLALTLGLLAMGGFSIFKASEARKASAGRAPTARERVFAANVMAVEFTTLSPTLTAYGEVQSTRELELRVASGGTIIELAPDFKDGARVEKGALLVKLDPAEAKAARDSAVASVSEAEAALAQAERGLVISRDDVVAAQRQADLRLKALTRQQSLSDRGVGATATLETSELAVSAAEQAVLNRRSALSTAQAQLDSARTGLTRAKITLSEAERKLRDTEIRAEFTGRLADVTGVQGGLVSNNEMLGTLIDPNALEVAFRVSTGQFFRLTDVLGDLRDLAVTISLDGADGAVEAKGVLSRVSAAVEAGVTGRLLFATIAQGARGLRPGDFVTVRLDEPALENVAEIPAAAVDAQSTVLVLGPEDRLESAPVDVLRRQGDNVIIRAAFKAGTEIVTERTPLLGRGIKLRPMRAGQSDTTAPVDKVKLDDQRRAKLVAFVQSNTKMPDTAKKRLLAELTQDEVPLATVEKLESRIGG</sequence>
<dbReference type="SUPFAM" id="SSF111369">
    <property type="entry name" value="HlyD-like secretion proteins"/>
    <property type="match status" value="2"/>
</dbReference>
<dbReference type="Gene3D" id="1.10.287.470">
    <property type="entry name" value="Helix hairpin bin"/>
    <property type="match status" value="1"/>
</dbReference>
<dbReference type="Gene3D" id="2.40.50.100">
    <property type="match status" value="1"/>
</dbReference>
<dbReference type="PANTHER" id="PTHR30469">
    <property type="entry name" value="MULTIDRUG RESISTANCE PROTEIN MDTA"/>
    <property type="match status" value="1"/>
</dbReference>
<name>A0ABV3TEM8_9RHOB</name>
<gene>
    <name evidence="2" type="ORF">AB4874_00295</name>
</gene>
<dbReference type="InterPro" id="IPR006143">
    <property type="entry name" value="RND_pump_MFP"/>
</dbReference>
<evidence type="ECO:0000313" key="2">
    <source>
        <dbReference type="EMBL" id="MEX1660090.1"/>
    </source>
</evidence>
<dbReference type="Gene3D" id="2.40.420.20">
    <property type="match status" value="1"/>
</dbReference>
<dbReference type="Proteomes" id="UP001557465">
    <property type="component" value="Unassembled WGS sequence"/>
</dbReference>
<accession>A0ABV3TEM8</accession>
<comment type="caution">
    <text evidence="2">The sequence shown here is derived from an EMBL/GenBank/DDBJ whole genome shotgun (WGS) entry which is preliminary data.</text>
</comment>
<dbReference type="Gene3D" id="2.40.30.170">
    <property type="match status" value="1"/>
</dbReference>
<organism evidence="2 3">
    <name type="scientific">Thioclava arctica</name>
    <dbReference type="NCBI Taxonomy" id="3238301"/>
    <lineage>
        <taxon>Bacteria</taxon>
        <taxon>Pseudomonadati</taxon>
        <taxon>Pseudomonadota</taxon>
        <taxon>Alphaproteobacteria</taxon>
        <taxon>Rhodobacterales</taxon>
        <taxon>Paracoccaceae</taxon>
        <taxon>Thioclava</taxon>
    </lineage>
</organism>
<dbReference type="RefSeq" id="WP_368390517.1">
    <property type="nucleotide sequence ID" value="NZ_JBFRYC010000001.1"/>
</dbReference>
<protein>
    <submittedName>
        <fullName evidence="2">Efflux RND transporter periplasmic adaptor subunit</fullName>
    </submittedName>
</protein>
<evidence type="ECO:0000313" key="3">
    <source>
        <dbReference type="Proteomes" id="UP001557465"/>
    </source>
</evidence>
<dbReference type="EMBL" id="JBFRYC010000001">
    <property type="protein sequence ID" value="MEX1660090.1"/>
    <property type="molecule type" value="Genomic_DNA"/>
</dbReference>
<reference evidence="2 3" key="1">
    <citation type="journal article" date="2011" name="Int. J. Syst. Evol. Microbiol.">
        <title>Zhongshania antarctica gen. nov., sp. nov. and Zhongshania guokunii sp. nov., gammaproteobacteria respectively isolated from coastal attached (fast) ice and surface seawater of the Antarctic.</title>
        <authorList>
            <person name="Li H.J."/>
            <person name="Zhang X.Y."/>
            <person name="Chen C.X."/>
            <person name="Zhang Y.J."/>
            <person name="Gao Z.M."/>
            <person name="Yu Y."/>
            <person name="Chen X.L."/>
            <person name="Chen B."/>
            <person name="Zhang Y.Z."/>
        </authorList>
    </citation>
    <scope>NUCLEOTIDE SEQUENCE [LARGE SCALE GENOMIC DNA]</scope>
    <source>
        <strain evidence="2 3">15-R06ZXC-3</strain>
    </source>
</reference>